<evidence type="ECO:0000256" key="1">
    <source>
        <dbReference type="SAM" id="MobiDB-lite"/>
    </source>
</evidence>
<accession>A0A6M3IKR8</accession>
<gene>
    <name evidence="2" type="ORF">MM415B01486_0022</name>
</gene>
<feature type="region of interest" description="Disordered" evidence="1">
    <location>
        <begin position="86"/>
        <end position="111"/>
    </location>
</feature>
<organism evidence="2">
    <name type="scientific">viral metagenome</name>
    <dbReference type="NCBI Taxonomy" id="1070528"/>
    <lineage>
        <taxon>unclassified sequences</taxon>
        <taxon>metagenomes</taxon>
        <taxon>organismal metagenomes</taxon>
    </lineage>
</organism>
<dbReference type="AlphaFoldDB" id="A0A6M3IKR8"/>
<sequence length="111" mass="11746">MTPAEQRTERLRAASVPDLVAAALDVLRRTGMSADGLGRVRYTIDCEVRRGCLLDPTCRWCDAHLDDCACDGEPPDSSPALCAECNGSGQSSSGPVGGSCQTCRGMGEVRR</sequence>
<evidence type="ECO:0000313" key="2">
    <source>
        <dbReference type="EMBL" id="QJA58200.1"/>
    </source>
</evidence>
<protein>
    <submittedName>
        <fullName evidence="2">Uncharacterized protein</fullName>
    </submittedName>
</protein>
<name>A0A6M3IKR8_9ZZZZ</name>
<dbReference type="EMBL" id="MT141312">
    <property type="protein sequence ID" value="QJA58200.1"/>
    <property type="molecule type" value="Genomic_DNA"/>
</dbReference>
<proteinExistence type="predicted"/>
<reference evidence="2" key="1">
    <citation type="submission" date="2020-03" db="EMBL/GenBank/DDBJ databases">
        <title>The deep terrestrial virosphere.</title>
        <authorList>
            <person name="Holmfeldt K."/>
            <person name="Nilsson E."/>
            <person name="Simone D."/>
            <person name="Lopez-Fernandez M."/>
            <person name="Wu X."/>
            <person name="de Brujin I."/>
            <person name="Lundin D."/>
            <person name="Andersson A."/>
            <person name="Bertilsson S."/>
            <person name="Dopson M."/>
        </authorList>
    </citation>
    <scope>NUCLEOTIDE SEQUENCE</scope>
    <source>
        <strain evidence="2">MM415B01486</strain>
    </source>
</reference>